<evidence type="ECO:0008006" key="4">
    <source>
        <dbReference type="Google" id="ProtNLM"/>
    </source>
</evidence>
<protein>
    <recommendedName>
        <fullName evidence="4">Type II secretion system F family protein</fullName>
    </recommendedName>
</protein>
<feature type="transmembrane region" description="Helical" evidence="1">
    <location>
        <begin position="6"/>
        <end position="29"/>
    </location>
</feature>
<comment type="caution">
    <text evidence="2">The sequence shown here is derived from an EMBL/GenBank/DDBJ whole genome shotgun (WGS) entry which is preliminary data.</text>
</comment>
<keyword evidence="3" id="KW-1185">Reference proteome</keyword>
<name>A0ABN2KTU5_9MICO</name>
<sequence>MTFTDIAIAALTVIGIALMTALAVVPFLLDHDAEKRTARVVTLRPGAPRGHTAIGARQRAA</sequence>
<organism evidence="2 3">
    <name type="scientific">Nostocoides vanveenii</name>
    <dbReference type="NCBI Taxonomy" id="330835"/>
    <lineage>
        <taxon>Bacteria</taxon>
        <taxon>Bacillati</taxon>
        <taxon>Actinomycetota</taxon>
        <taxon>Actinomycetes</taxon>
        <taxon>Micrococcales</taxon>
        <taxon>Intrasporangiaceae</taxon>
        <taxon>Nostocoides</taxon>
    </lineage>
</organism>
<proteinExistence type="predicted"/>
<evidence type="ECO:0000256" key="1">
    <source>
        <dbReference type="SAM" id="Phobius"/>
    </source>
</evidence>
<accession>A0ABN2KTU5</accession>
<reference evidence="2 3" key="1">
    <citation type="journal article" date="2019" name="Int. J. Syst. Evol. Microbiol.">
        <title>The Global Catalogue of Microorganisms (GCM) 10K type strain sequencing project: providing services to taxonomists for standard genome sequencing and annotation.</title>
        <authorList>
            <consortium name="The Broad Institute Genomics Platform"/>
            <consortium name="The Broad Institute Genome Sequencing Center for Infectious Disease"/>
            <person name="Wu L."/>
            <person name="Ma J."/>
        </authorList>
    </citation>
    <scope>NUCLEOTIDE SEQUENCE [LARGE SCALE GENOMIC DNA]</scope>
    <source>
        <strain evidence="2 3">JCM 15591</strain>
    </source>
</reference>
<evidence type="ECO:0000313" key="3">
    <source>
        <dbReference type="Proteomes" id="UP001501475"/>
    </source>
</evidence>
<keyword evidence="1" id="KW-0472">Membrane</keyword>
<keyword evidence="1" id="KW-0812">Transmembrane</keyword>
<dbReference type="EMBL" id="BAAAPN010000057">
    <property type="protein sequence ID" value="GAA1766030.1"/>
    <property type="molecule type" value="Genomic_DNA"/>
</dbReference>
<dbReference type="RefSeq" id="WP_344067103.1">
    <property type="nucleotide sequence ID" value="NZ_BAAAPN010000057.1"/>
</dbReference>
<gene>
    <name evidence="2" type="ORF">GCM10009810_26100</name>
</gene>
<keyword evidence="1" id="KW-1133">Transmembrane helix</keyword>
<evidence type="ECO:0000313" key="2">
    <source>
        <dbReference type="EMBL" id="GAA1766030.1"/>
    </source>
</evidence>
<dbReference type="Proteomes" id="UP001501475">
    <property type="component" value="Unassembled WGS sequence"/>
</dbReference>